<geneLocation type="mitochondrion" evidence="18"/>
<evidence type="ECO:0000256" key="2">
    <source>
        <dbReference type="ARBA" id="ARBA00009025"/>
    </source>
</evidence>
<keyword evidence="7 16" id="KW-0812">Transmembrane</keyword>
<keyword evidence="13 16" id="KW-0496">Mitochondrion</keyword>
<evidence type="ECO:0000256" key="8">
    <source>
        <dbReference type="ARBA" id="ARBA00022967"/>
    </source>
</evidence>
<evidence type="ECO:0000256" key="9">
    <source>
        <dbReference type="ARBA" id="ARBA00022982"/>
    </source>
</evidence>
<keyword evidence="10 16" id="KW-1133">Transmembrane helix</keyword>
<dbReference type="GO" id="GO:0015990">
    <property type="term" value="P:electron transport coupled proton transport"/>
    <property type="evidence" value="ECO:0007669"/>
    <property type="project" value="TreeGrafter"/>
</dbReference>
<evidence type="ECO:0000256" key="14">
    <source>
        <dbReference type="ARBA" id="ARBA00023136"/>
    </source>
</evidence>
<comment type="subcellular location">
    <subcellularLocation>
        <location evidence="1 16">Mitochondrion membrane</location>
        <topology evidence="1 16">Multi-pass membrane protein</topology>
    </subcellularLocation>
</comment>
<evidence type="ECO:0000256" key="12">
    <source>
        <dbReference type="ARBA" id="ARBA00023075"/>
    </source>
</evidence>
<comment type="function">
    <text evidence="16">Core subunit of the mitochondrial membrane respiratory chain NADH dehydrogenase (Complex I) which catalyzes electron transfer from NADH through the respiratory chain, using ubiquinone as an electron acceptor. Essential for the catalytic activity and assembly of complex I.</text>
</comment>
<sequence>MAFVSSNLLCFYWWFEASMVPLLLLIVNWGYEVNRFLASKYMAPYTMAGSLPFLGFIGWEFNSVGSVMMVGGLASVTSNGWWVLGYIPFLVKAPVFSLHSWLPKAHVEAPVAGSMLLAGLTLKLGGYGLLRVKSMLVLEMGVLKVFLMVISLWGSLVASLVCLPQTDYKSLNAYSSISHMGIILAGIMSGSFWGWSGALTLMVGHAFSSSGLFFLAGVVYGGMGSRSFLVCCGVLSVSPYIMLPGFFLLAGNMAAPFTLNLCGEVMLTVGLIAAFKVLWPLLVLIFFVTGAYSLHFFSCLFHGAPGGCVAVWAGPGLGELFVLWAHVVMMVVCIFLLDFLVVFT</sequence>
<keyword evidence="12 16" id="KW-0830">Ubiquinone</keyword>
<evidence type="ECO:0000313" key="18">
    <source>
        <dbReference type="EMBL" id="AXR87620.1"/>
    </source>
</evidence>
<reference evidence="18" key="1">
    <citation type="submission" date="2017-06" db="EMBL/GenBank/DDBJ databases">
        <authorList>
            <person name="Kim H.J."/>
            <person name="Triplett B.A."/>
        </authorList>
    </citation>
    <scope>NUCLEOTIDE SEQUENCE</scope>
</reference>
<feature type="transmembrane region" description="Helical" evidence="16">
    <location>
        <begin position="294"/>
        <end position="315"/>
    </location>
</feature>
<feature type="transmembrane region" description="Helical" evidence="16">
    <location>
        <begin position="201"/>
        <end position="221"/>
    </location>
</feature>
<feature type="transmembrane region" description="Helical" evidence="16">
    <location>
        <begin position="265"/>
        <end position="287"/>
    </location>
</feature>
<dbReference type="EMBL" id="MF374794">
    <property type="protein sequence ID" value="AXR87620.1"/>
    <property type="molecule type" value="Genomic_DNA"/>
</dbReference>
<comment type="catalytic activity">
    <reaction evidence="15 16">
        <text>a ubiquinone + NADH + 5 H(+)(in) = a ubiquinol + NAD(+) + 4 H(+)(out)</text>
        <dbReference type="Rhea" id="RHEA:29091"/>
        <dbReference type="Rhea" id="RHEA-COMP:9565"/>
        <dbReference type="Rhea" id="RHEA-COMP:9566"/>
        <dbReference type="ChEBI" id="CHEBI:15378"/>
        <dbReference type="ChEBI" id="CHEBI:16389"/>
        <dbReference type="ChEBI" id="CHEBI:17976"/>
        <dbReference type="ChEBI" id="CHEBI:57540"/>
        <dbReference type="ChEBI" id="CHEBI:57945"/>
        <dbReference type="EC" id="7.1.1.2"/>
    </reaction>
</comment>
<dbReference type="PANTHER" id="PTHR43507:SF20">
    <property type="entry name" value="NADH-UBIQUINONE OXIDOREDUCTASE CHAIN 4"/>
    <property type="match status" value="1"/>
</dbReference>
<keyword evidence="14 16" id="KW-0472">Membrane</keyword>
<keyword evidence="5 16" id="KW-0813">Transport</keyword>
<keyword evidence="6 16" id="KW-0679">Respiratory chain</keyword>
<evidence type="ECO:0000256" key="13">
    <source>
        <dbReference type="ARBA" id="ARBA00023128"/>
    </source>
</evidence>
<keyword evidence="8" id="KW-1278">Translocase</keyword>
<feature type="domain" description="NADH:quinone oxidoreductase/Mrp antiporter transmembrane" evidence="17">
    <location>
        <begin position="5"/>
        <end position="289"/>
    </location>
</feature>
<dbReference type="GO" id="GO:0008137">
    <property type="term" value="F:NADH dehydrogenase (ubiquinone) activity"/>
    <property type="evidence" value="ECO:0007669"/>
    <property type="project" value="UniProtKB-UniRule"/>
</dbReference>
<feature type="transmembrane region" description="Helical" evidence="16">
    <location>
        <begin position="142"/>
        <end position="164"/>
    </location>
</feature>
<dbReference type="GO" id="GO:0003954">
    <property type="term" value="F:NADH dehydrogenase activity"/>
    <property type="evidence" value="ECO:0007669"/>
    <property type="project" value="TreeGrafter"/>
</dbReference>
<keyword evidence="9 16" id="KW-0249">Electron transport</keyword>
<feature type="transmembrane region" description="Helical" evidence="16">
    <location>
        <begin position="228"/>
        <end position="250"/>
    </location>
</feature>
<dbReference type="PRINTS" id="PR01437">
    <property type="entry name" value="NUOXDRDTASE4"/>
</dbReference>
<comment type="similarity">
    <text evidence="2 16">Belongs to the complex I subunit 4 family.</text>
</comment>
<dbReference type="InterPro" id="IPR003918">
    <property type="entry name" value="NADH_UbQ_OxRdtase"/>
</dbReference>
<feature type="transmembrane region" description="Helical" evidence="16">
    <location>
        <begin position="321"/>
        <end position="343"/>
    </location>
</feature>
<dbReference type="GO" id="GO:0048039">
    <property type="term" value="F:ubiquinone binding"/>
    <property type="evidence" value="ECO:0007669"/>
    <property type="project" value="TreeGrafter"/>
</dbReference>
<dbReference type="GO" id="GO:0042773">
    <property type="term" value="P:ATP synthesis coupled electron transport"/>
    <property type="evidence" value="ECO:0007669"/>
    <property type="project" value="InterPro"/>
</dbReference>
<evidence type="ECO:0000256" key="3">
    <source>
        <dbReference type="ARBA" id="ARBA00012944"/>
    </source>
</evidence>
<accession>A0A346Q3D5</accession>
<dbReference type="EC" id="7.1.1.2" evidence="3 16"/>
<organism evidence="18">
    <name type="scientific">Barbatia virescens</name>
    <dbReference type="NCBI Taxonomy" id="6559"/>
    <lineage>
        <taxon>Eukaryota</taxon>
        <taxon>Metazoa</taxon>
        <taxon>Spiralia</taxon>
        <taxon>Lophotrochozoa</taxon>
        <taxon>Mollusca</taxon>
        <taxon>Bivalvia</taxon>
        <taxon>Autobranchia</taxon>
        <taxon>Pteriomorphia</taxon>
        <taxon>Arcoida</taxon>
        <taxon>Arcoidea</taxon>
        <taxon>Arcidae</taxon>
        <taxon>Barbatia</taxon>
    </lineage>
</organism>
<dbReference type="GO" id="GO:0031966">
    <property type="term" value="C:mitochondrial membrane"/>
    <property type="evidence" value="ECO:0007669"/>
    <property type="project" value="UniProtKB-SubCell"/>
</dbReference>
<feature type="transmembrane region" description="Helical" evidence="16">
    <location>
        <begin position="109"/>
        <end position="130"/>
    </location>
</feature>
<feature type="transmembrane region" description="Helical" evidence="16">
    <location>
        <begin position="81"/>
        <end position="102"/>
    </location>
</feature>
<name>A0A346Q3D5_9BIVA</name>
<dbReference type="InterPro" id="IPR001750">
    <property type="entry name" value="ND/Mrp_TM"/>
</dbReference>
<evidence type="ECO:0000256" key="4">
    <source>
        <dbReference type="ARBA" id="ARBA00021006"/>
    </source>
</evidence>
<evidence type="ECO:0000256" key="16">
    <source>
        <dbReference type="RuleBase" id="RU003297"/>
    </source>
</evidence>
<dbReference type="PANTHER" id="PTHR43507">
    <property type="entry name" value="NADH-UBIQUINONE OXIDOREDUCTASE CHAIN 4"/>
    <property type="match status" value="1"/>
</dbReference>
<dbReference type="Pfam" id="PF00361">
    <property type="entry name" value="Proton_antipo_M"/>
    <property type="match status" value="1"/>
</dbReference>
<gene>
    <name evidence="18" type="primary">ND4</name>
</gene>
<evidence type="ECO:0000256" key="5">
    <source>
        <dbReference type="ARBA" id="ARBA00022448"/>
    </source>
</evidence>
<evidence type="ECO:0000259" key="17">
    <source>
        <dbReference type="Pfam" id="PF00361"/>
    </source>
</evidence>
<evidence type="ECO:0000256" key="10">
    <source>
        <dbReference type="ARBA" id="ARBA00022989"/>
    </source>
</evidence>
<evidence type="ECO:0000256" key="15">
    <source>
        <dbReference type="ARBA" id="ARBA00049551"/>
    </source>
</evidence>
<proteinExistence type="inferred from homology"/>
<feature type="transmembrane region" description="Helical" evidence="16">
    <location>
        <begin position="176"/>
        <end position="195"/>
    </location>
</feature>
<evidence type="ECO:0000256" key="7">
    <source>
        <dbReference type="ARBA" id="ARBA00022692"/>
    </source>
</evidence>
<protein>
    <recommendedName>
        <fullName evidence="4 16">NADH-ubiquinone oxidoreductase chain 4</fullName>
        <ecNumber evidence="3 16">7.1.1.2</ecNumber>
    </recommendedName>
</protein>
<evidence type="ECO:0000256" key="11">
    <source>
        <dbReference type="ARBA" id="ARBA00023027"/>
    </source>
</evidence>
<dbReference type="AlphaFoldDB" id="A0A346Q3D5"/>
<keyword evidence="11 16" id="KW-0520">NAD</keyword>
<feature type="transmembrane region" description="Helical" evidence="16">
    <location>
        <begin position="12"/>
        <end position="31"/>
    </location>
</feature>
<evidence type="ECO:0000256" key="6">
    <source>
        <dbReference type="ARBA" id="ARBA00022660"/>
    </source>
</evidence>
<evidence type="ECO:0000256" key="1">
    <source>
        <dbReference type="ARBA" id="ARBA00004225"/>
    </source>
</evidence>